<dbReference type="STRING" id="28131.BWX40_05435"/>
<evidence type="ECO:0000256" key="2">
    <source>
        <dbReference type="SAM" id="SignalP"/>
    </source>
</evidence>
<dbReference type="RefSeq" id="WP_096405142.1">
    <property type="nucleotide sequence ID" value="NZ_AP014597.1"/>
</dbReference>
<keyword evidence="2" id="KW-0732">Signal</keyword>
<dbReference type="Proteomes" id="UP000217431">
    <property type="component" value="Chromosome I"/>
</dbReference>
<dbReference type="AlphaFoldDB" id="A0A0S3UI00"/>
<evidence type="ECO:0000313" key="4">
    <source>
        <dbReference type="Proteomes" id="UP000217431"/>
    </source>
</evidence>
<accession>A0A0S3UI00</accession>
<feature type="compositionally biased region" description="Gly residues" evidence="1">
    <location>
        <begin position="317"/>
        <end position="342"/>
    </location>
</feature>
<protein>
    <submittedName>
        <fullName evidence="3">Uncharacterized protein</fullName>
    </submittedName>
</protein>
<feature type="compositionally biased region" description="Polar residues" evidence="1">
    <location>
        <begin position="291"/>
        <end position="311"/>
    </location>
</feature>
<organism evidence="3 4">
    <name type="scientific">Prevotella intermedia</name>
    <dbReference type="NCBI Taxonomy" id="28131"/>
    <lineage>
        <taxon>Bacteria</taxon>
        <taxon>Pseudomonadati</taxon>
        <taxon>Bacteroidota</taxon>
        <taxon>Bacteroidia</taxon>
        <taxon>Bacteroidales</taxon>
        <taxon>Prevotellaceae</taxon>
        <taxon>Prevotella</taxon>
    </lineage>
</organism>
<proteinExistence type="predicted"/>
<evidence type="ECO:0000256" key="1">
    <source>
        <dbReference type="SAM" id="MobiDB-lite"/>
    </source>
</evidence>
<sequence length="342" mass="39891">MKKFVLLSVMALALPTALLAQDDVYFTPSKESVREYKDAQKTHRYAYYSGISKSDNEYNRRNALDRVYRKIGQDSLGNDIVQYKTQDGVYRIDTIYQFDRYFESTEDDFAYSRRLGRFDDFYGYYSPWYYDYPHYGFRYSYRSWDPWYWGYYDPWYMGYYDPWYYRYRRGWYDPWGYGYYGWGYPYYYYGYARPYIRYNYAGGHSGTANHWGGAYGGSFGSRGSVYNGQPRNVDSPRSFGNMNARSGQFGNSRNRVVIERNSSSNNRGNSFGTLSRDRKSEISPRREVFDNRNSFGNQRETPRNYNPSPSRGPSHSVGGGSFGGSRGGGGSHSGGGGFGGRR</sequence>
<feature type="region of interest" description="Disordered" evidence="1">
    <location>
        <begin position="226"/>
        <end position="342"/>
    </location>
</feature>
<evidence type="ECO:0000313" key="3">
    <source>
        <dbReference type="EMBL" id="BAU17148.1"/>
    </source>
</evidence>
<feature type="compositionally biased region" description="Polar residues" evidence="1">
    <location>
        <begin position="238"/>
        <end position="254"/>
    </location>
</feature>
<reference evidence="3 4" key="1">
    <citation type="journal article" date="2016" name="DNA Res.">
        <title>The complete genome sequencing of Prevotella intermedia strain OMA14 and a subsequent fine-scale, intra-species genomic comparison reveal an unusual amplification of conjugative and mobile transposons and identify a novel Prevotella-lineage-specific repeat.</title>
        <authorList>
            <person name="Naito M."/>
            <person name="Ogura Y."/>
            <person name="Itoh T."/>
            <person name="Shoji M."/>
            <person name="Okamoto M."/>
            <person name="Hayashi T."/>
            <person name="Nakayama K."/>
        </authorList>
    </citation>
    <scope>NUCLEOTIDE SEQUENCE [LARGE SCALE GENOMIC DNA]</scope>
    <source>
        <strain evidence="3 4">OMA14</strain>
    </source>
</reference>
<dbReference type="EMBL" id="AP014597">
    <property type="protein sequence ID" value="BAU17148.1"/>
    <property type="molecule type" value="Genomic_DNA"/>
</dbReference>
<name>A0A0S3UI00_PREIN</name>
<feature type="chain" id="PRO_5006619696" evidence="2">
    <location>
        <begin position="21"/>
        <end position="342"/>
    </location>
</feature>
<feature type="compositionally biased region" description="Basic and acidic residues" evidence="1">
    <location>
        <begin position="275"/>
        <end position="290"/>
    </location>
</feature>
<feature type="compositionally biased region" description="Low complexity" evidence="1">
    <location>
        <begin position="260"/>
        <end position="270"/>
    </location>
</feature>
<feature type="signal peptide" evidence="2">
    <location>
        <begin position="1"/>
        <end position="20"/>
    </location>
</feature>
<gene>
    <name evidence="3" type="ORF">PIOMA14_I_0640</name>
</gene>